<feature type="compositionally biased region" description="Basic and acidic residues" evidence="1">
    <location>
        <begin position="120"/>
        <end position="129"/>
    </location>
</feature>
<dbReference type="SUPFAM" id="SSF54001">
    <property type="entry name" value="Cysteine proteinases"/>
    <property type="match status" value="1"/>
</dbReference>
<reference evidence="3" key="2">
    <citation type="submission" date="2013-10" db="EMBL/GenBank/DDBJ databases">
        <authorList>
            <person name="Aslett M."/>
        </authorList>
    </citation>
    <scope>NUCLEOTIDE SEQUENCE [LARGE SCALE GENOMIC DNA]</scope>
    <source>
        <strain evidence="3">Houghton</strain>
    </source>
</reference>
<sequence>MLPAEAQQHSGSLSCAMSGAAADGTSPALEGTEYFRLGNDLESTHVVRIACHCCKATNTLICSKTPDGGWLLRRAHPTTPARTVPAADQDDPANQTPFDAGGGVGEGFSGITDLDSWATDSEKDREQEGPIKVAAHPASDSNNNRRGRALSEERGSEVGGSQASQRGTSCRSAVQATPQTTAAAGAAALAIAAPEPKRDTAKTAPGLRPFARNSNSSTCSSWEGGDPRVGDEPSSPMGIRVPIQTTQIHEFRPLVPLVGEQQKEQQQLYGPERQQTTKKLLPHHQLHAARSPSSSSRMSHQISNKAAQGNLVGVTEHQHHNDSYKGTWKKAHSDGETSEGSPKQAVIKGLQRSPTPNQLLHLEESSPEAEDESRKCGKSCSSNSTDGLGCSTSNSSTSSRAKAQHDNAIAAMAPFMLTRECEGDGNCLYRAFSDQLYGSQEHHLFLRRLAVDVMSRCKDTFEAFVDESEGPFERWLQTKKTYGEWADYREMHALLLLFGNPIFVFDERLQLLQAFEPDAEKRRPPSQEGNPLTPFRLMWHGKLGHYTSLHYVKEGFPIARGLTIGELEAEGLARLVLSVASGGSSDSPKDAASRSLSKESVGAPAGVEEEALAECLQVSAQDLAGIAAEQEIILAAIKRQRLRQLLPQTTRIVNELWSEAKKEQEAWTAGVTKGVRGSPLVAPAIDPSQHQSLPGRVTEIRSPSTAAAAAAAEGSNSNLQAYYPSGRGYAGSFSGVVSAPVVASSSRSGGSAVVEVQQMSGPVGGLLRESRPGQNVRYDRPQQQVWQEQLHLRQQATAAASPPIVCHSQGPPGPVLISSPVGPALLTPTAQGVPASTASRNFTYTHQFTPRHDLVEQQRHCVRLADGRLVALAPSRALGPVRHGTLQQQRLLGQQPPHLLPPRAAGVSGQRQGGSSSNSSQTEEIPWFMRWMGSGSNSQGR</sequence>
<feature type="region of interest" description="Disordered" evidence="1">
    <location>
        <begin position="79"/>
        <end position="176"/>
    </location>
</feature>
<keyword evidence="4" id="KW-1185">Reference proteome</keyword>
<dbReference type="AlphaFoldDB" id="U6LXT9"/>
<feature type="region of interest" description="Disordered" evidence="1">
    <location>
        <begin position="316"/>
        <end position="401"/>
    </location>
</feature>
<dbReference type="Pfam" id="PF02338">
    <property type="entry name" value="OTU"/>
    <property type="match status" value="1"/>
</dbReference>
<feature type="compositionally biased region" description="Low complexity" evidence="1">
    <location>
        <begin position="291"/>
        <end position="303"/>
    </location>
</feature>
<name>U6LXT9_9EIME</name>
<feature type="compositionally biased region" description="Low complexity" evidence="1">
    <location>
        <begin position="908"/>
        <end position="921"/>
    </location>
</feature>
<feature type="region of interest" description="Disordered" evidence="1">
    <location>
        <begin position="284"/>
        <end position="303"/>
    </location>
</feature>
<evidence type="ECO:0000313" key="4">
    <source>
        <dbReference type="Proteomes" id="UP000030750"/>
    </source>
</evidence>
<dbReference type="PANTHER" id="PTHR12419">
    <property type="entry name" value="OTU DOMAIN CONTAINING PROTEIN"/>
    <property type="match status" value="1"/>
</dbReference>
<feature type="domain" description="OTU" evidence="2">
    <location>
        <begin position="416"/>
        <end position="552"/>
    </location>
</feature>
<dbReference type="OrthoDB" id="415023at2759"/>
<feature type="compositionally biased region" description="Polar residues" evidence="1">
    <location>
        <begin position="212"/>
        <end position="221"/>
    </location>
</feature>
<feature type="region of interest" description="Disordered" evidence="1">
    <location>
        <begin position="895"/>
        <end position="941"/>
    </location>
</feature>
<gene>
    <name evidence="3" type="ORF">EBH_0007360</name>
</gene>
<dbReference type="InterPro" id="IPR050704">
    <property type="entry name" value="Peptidase_C85-like"/>
</dbReference>
<dbReference type="InterPro" id="IPR003323">
    <property type="entry name" value="OTU_dom"/>
</dbReference>
<protein>
    <submittedName>
        <fullName evidence="3">OTU-like cysteine protease domain-containing protein, putative</fullName>
    </submittedName>
</protein>
<organism evidence="3 4">
    <name type="scientific">Eimeria brunetti</name>
    <dbReference type="NCBI Taxonomy" id="51314"/>
    <lineage>
        <taxon>Eukaryota</taxon>
        <taxon>Sar</taxon>
        <taxon>Alveolata</taxon>
        <taxon>Apicomplexa</taxon>
        <taxon>Conoidasida</taxon>
        <taxon>Coccidia</taxon>
        <taxon>Eucoccidiorida</taxon>
        <taxon>Eimeriorina</taxon>
        <taxon>Eimeriidae</taxon>
        <taxon>Eimeria</taxon>
    </lineage>
</organism>
<evidence type="ECO:0000259" key="2">
    <source>
        <dbReference type="PROSITE" id="PS50802"/>
    </source>
</evidence>
<dbReference type="EMBL" id="HG713323">
    <property type="protein sequence ID" value="CDJ53404.1"/>
    <property type="molecule type" value="Genomic_DNA"/>
</dbReference>
<dbReference type="Proteomes" id="UP000030750">
    <property type="component" value="Unassembled WGS sequence"/>
</dbReference>
<feature type="compositionally biased region" description="Polar residues" evidence="1">
    <location>
        <begin position="159"/>
        <end position="172"/>
    </location>
</feature>
<dbReference type="GO" id="GO:0006508">
    <property type="term" value="P:proteolysis"/>
    <property type="evidence" value="ECO:0007669"/>
    <property type="project" value="UniProtKB-KW"/>
</dbReference>
<reference evidence="3" key="1">
    <citation type="submission" date="2013-10" db="EMBL/GenBank/DDBJ databases">
        <title>Genomic analysis of the causative agents of coccidiosis in chickens.</title>
        <authorList>
            <person name="Reid A.J."/>
            <person name="Blake D."/>
            <person name="Billington K."/>
            <person name="Browne H."/>
            <person name="Dunn M."/>
            <person name="Hung S."/>
            <person name="Kawahara F."/>
            <person name="Miranda-Saavedra D."/>
            <person name="Mourier T."/>
            <person name="Nagra H."/>
            <person name="Otto T.D."/>
            <person name="Rawlings N."/>
            <person name="Sanchez A."/>
            <person name="Sanders M."/>
            <person name="Subramaniam C."/>
            <person name="Tay Y."/>
            <person name="Dear P."/>
            <person name="Doerig C."/>
            <person name="Gruber A."/>
            <person name="Parkinson J."/>
            <person name="Shirley M."/>
            <person name="Wan K.L."/>
            <person name="Berriman M."/>
            <person name="Tomley F."/>
            <person name="Pain A."/>
        </authorList>
    </citation>
    <scope>NUCLEOTIDE SEQUENCE [LARGE SCALE GENOMIC DNA]</scope>
    <source>
        <strain evidence="3">Houghton</strain>
    </source>
</reference>
<feature type="region of interest" description="Disordered" evidence="1">
    <location>
        <begin position="581"/>
        <end position="602"/>
    </location>
</feature>
<keyword evidence="3" id="KW-0378">Hydrolase</keyword>
<evidence type="ECO:0000313" key="3">
    <source>
        <dbReference type="EMBL" id="CDJ53404.1"/>
    </source>
</evidence>
<evidence type="ECO:0000256" key="1">
    <source>
        <dbReference type="SAM" id="MobiDB-lite"/>
    </source>
</evidence>
<dbReference type="Gene3D" id="3.90.70.80">
    <property type="match status" value="1"/>
</dbReference>
<dbReference type="VEuPathDB" id="ToxoDB:EBH_0007360"/>
<feature type="region of interest" description="Disordered" evidence="1">
    <location>
        <begin position="194"/>
        <end position="234"/>
    </location>
</feature>
<dbReference type="InterPro" id="IPR038765">
    <property type="entry name" value="Papain-like_cys_pep_sf"/>
</dbReference>
<dbReference type="GO" id="GO:0016579">
    <property type="term" value="P:protein deubiquitination"/>
    <property type="evidence" value="ECO:0007669"/>
    <property type="project" value="TreeGrafter"/>
</dbReference>
<accession>U6LXT9</accession>
<proteinExistence type="predicted"/>
<keyword evidence="3" id="KW-0645">Protease</keyword>
<dbReference type="PROSITE" id="PS50802">
    <property type="entry name" value="OTU"/>
    <property type="match status" value="1"/>
</dbReference>
<dbReference type="GO" id="GO:0004843">
    <property type="term" value="F:cysteine-type deubiquitinase activity"/>
    <property type="evidence" value="ECO:0007669"/>
    <property type="project" value="TreeGrafter"/>
</dbReference>
<dbReference type="CDD" id="cd22744">
    <property type="entry name" value="OTU"/>
    <property type="match status" value="1"/>
</dbReference>